<dbReference type="Pfam" id="PF11932">
    <property type="entry name" value="DUF3450"/>
    <property type="match status" value="1"/>
</dbReference>
<dbReference type="EMBL" id="JAAIKR010000003">
    <property type="protein sequence ID" value="MBR9727392.1"/>
    <property type="molecule type" value="Genomic_DNA"/>
</dbReference>
<organism evidence="2 3">
    <name type="scientific">Shewanella intestini</name>
    <dbReference type="NCBI Taxonomy" id="2017544"/>
    <lineage>
        <taxon>Bacteria</taxon>
        <taxon>Pseudomonadati</taxon>
        <taxon>Pseudomonadota</taxon>
        <taxon>Gammaproteobacteria</taxon>
        <taxon>Alteromonadales</taxon>
        <taxon>Shewanellaceae</taxon>
        <taxon>Shewanella</taxon>
    </lineage>
</organism>
<accession>A0ABS5I058</accession>
<dbReference type="InterPro" id="IPR016866">
    <property type="entry name" value="UCP028069"/>
</dbReference>
<name>A0ABS5I058_9GAMM</name>
<protein>
    <submittedName>
        <fullName evidence="2">DUF3450 domain-containing protein</fullName>
    </submittedName>
</protein>
<dbReference type="Proteomes" id="UP000811844">
    <property type="component" value="Unassembled WGS sequence"/>
</dbReference>
<keyword evidence="1" id="KW-0732">Signal</keyword>
<dbReference type="RefSeq" id="WP_194823849.1">
    <property type="nucleotide sequence ID" value="NZ_JAAIKR010000003.1"/>
</dbReference>
<gene>
    <name evidence="2" type="ORF">G3R48_05220</name>
</gene>
<sequence length="249" mass="28042">MKFTWLLIMLLPCAALATPLSLERTDQLMAGKMATDKALASLKLSWQQEAQHLTQLTQSYQAEKTLLQSKLDSADTESDQASVKREVLGAQQAEAEQTTEQYQQLLTQGLEVLRLTWSQLPAPLQRAQLKEYRQLNNDSAELTQRLTALVNIMAAIKDFNQLFTLDKQLLNLNGQQWQADVLYIGLSVALFKLPDGSAAGVGHPSDKQWHWQPKPEMKSEINQAFAVYLKQQKPQLVDLPVLVNLEAMQ</sequence>
<reference evidence="2 3" key="1">
    <citation type="submission" date="2020-02" db="EMBL/GenBank/DDBJ databases">
        <title>Shewanella WXL01 sp. nov., a marine bacterium isolated from green algae in Luhuitou Fringing Reef (Northern South China Sea).</title>
        <authorList>
            <person name="Wang X."/>
        </authorList>
    </citation>
    <scope>NUCLEOTIDE SEQUENCE [LARGE SCALE GENOMIC DNA]</scope>
    <source>
        <strain evidence="2 3">MCCC 1A01895</strain>
    </source>
</reference>
<evidence type="ECO:0000313" key="3">
    <source>
        <dbReference type="Proteomes" id="UP000811844"/>
    </source>
</evidence>
<feature type="chain" id="PRO_5046071715" evidence="1">
    <location>
        <begin position="18"/>
        <end position="249"/>
    </location>
</feature>
<keyword evidence="3" id="KW-1185">Reference proteome</keyword>
<proteinExistence type="predicted"/>
<evidence type="ECO:0000313" key="2">
    <source>
        <dbReference type="EMBL" id="MBR9727392.1"/>
    </source>
</evidence>
<feature type="signal peptide" evidence="1">
    <location>
        <begin position="1"/>
        <end position="17"/>
    </location>
</feature>
<evidence type="ECO:0000256" key="1">
    <source>
        <dbReference type="SAM" id="SignalP"/>
    </source>
</evidence>
<comment type="caution">
    <text evidence="2">The sequence shown here is derived from an EMBL/GenBank/DDBJ whole genome shotgun (WGS) entry which is preliminary data.</text>
</comment>